<dbReference type="AlphaFoldDB" id="A0A0G1XJN8"/>
<dbReference type="Proteomes" id="UP000034445">
    <property type="component" value="Unassembled WGS sequence"/>
</dbReference>
<comment type="caution">
    <text evidence="1">The sequence shown here is derived from an EMBL/GenBank/DDBJ whole genome shotgun (WGS) entry which is preliminary data.</text>
</comment>
<proteinExistence type="predicted"/>
<sequence length="476" mass="55184">MKILLMWGEKEPTMRGIFDALQKEGHEIVYWVGGYGTEHLAPQGVPFHDHFEAWAALPSKDLERQHIEPASTRLIDSMAHLESHILTMMNKRYNKAGVDERKHVYFTMLAYWNYVIERYKPDCVVYNVVPHSIYGNIVYEMAQKRGIKTLCFEDTWIGTHTLMFKNFWTGSDELRAELKKLEHKSVSENDLCEGLRDYWKTQMSPKDRLPPEYMVQQKKILKGWGRFVTRLKVAQRILLNGKLPYILVDFIARRFRRNLTHEYAEVVKKPDWNVPFVYFPLNFQPERTSSPQAGVFADMLLVAETLAFALPAGWELWVKEHPSQWMLRSTRFSSVRYPGYYHRLAKIPNVRILPIDTDSFTLTDEASAVAVTTGTAGWEALLAGKRPLMFGIPWWRDCPGVFPVHDAASCRSAIEEIKNGAHAAKEDMLRYLIALDKVSIHIHYEAPEALWKTRDENIDLTPLIDRVCGELRAIEK</sequence>
<dbReference type="InterPro" id="IPR007833">
    <property type="entry name" value="Capsule_polysaccharide_synth"/>
</dbReference>
<dbReference type="GO" id="GO:0015774">
    <property type="term" value="P:polysaccharide transport"/>
    <property type="evidence" value="ECO:0007669"/>
    <property type="project" value="InterPro"/>
</dbReference>
<name>A0A0G1XJN8_9BACT</name>
<organism evidence="1 2">
    <name type="scientific">Candidatus Kaiserbacteria bacterium GW2011_GWC2_52_8b</name>
    <dbReference type="NCBI Taxonomy" id="1618676"/>
    <lineage>
        <taxon>Bacteria</taxon>
        <taxon>Candidatus Kaiseribacteriota</taxon>
    </lineage>
</organism>
<accession>A0A0G1XJN8</accession>
<dbReference type="GO" id="GO:0000271">
    <property type="term" value="P:polysaccharide biosynthetic process"/>
    <property type="evidence" value="ECO:0007669"/>
    <property type="project" value="InterPro"/>
</dbReference>
<evidence type="ECO:0000313" key="2">
    <source>
        <dbReference type="Proteomes" id="UP000034445"/>
    </source>
</evidence>
<reference evidence="1 2" key="1">
    <citation type="journal article" date="2015" name="Nature">
        <title>rRNA introns, odd ribosomes, and small enigmatic genomes across a large radiation of phyla.</title>
        <authorList>
            <person name="Brown C.T."/>
            <person name="Hug L.A."/>
            <person name="Thomas B.C."/>
            <person name="Sharon I."/>
            <person name="Castelle C.J."/>
            <person name="Singh A."/>
            <person name="Wilkins M.J."/>
            <person name="Williams K.H."/>
            <person name="Banfield J.F."/>
        </authorList>
    </citation>
    <scope>NUCLEOTIDE SEQUENCE [LARGE SCALE GENOMIC DNA]</scope>
</reference>
<dbReference type="Pfam" id="PF05159">
    <property type="entry name" value="Capsule_synth"/>
    <property type="match status" value="1"/>
</dbReference>
<protein>
    <submittedName>
        <fullName evidence="1">Capsular polysaccharide biosynthesis protein</fullName>
    </submittedName>
</protein>
<evidence type="ECO:0000313" key="1">
    <source>
        <dbReference type="EMBL" id="KKW31448.1"/>
    </source>
</evidence>
<gene>
    <name evidence="1" type="ORF">UY74_C0014G0028</name>
</gene>
<dbReference type="EMBL" id="LCRF01000014">
    <property type="protein sequence ID" value="KKW31448.1"/>
    <property type="molecule type" value="Genomic_DNA"/>
</dbReference>